<dbReference type="PANTHER" id="PTHR13454">
    <property type="entry name" value="PROTEIN MCM10 HOMOLOG"/>
    <property type="match status" value="1"/>
</dbReference>
<sequence>MGGEENRAPRRAAPDEAAAPAAAAPAPQAGAAGAPREPAAGPAASGAAAGAFTEARDRDSFMEWAKSMAAPGAGAAVGGPASGGSASAALVRQIRAQFPDGIPAPDPNATPRTRPKQLARVHVPLEVGLPRQVFPVKPGGSRKQPVRRDSPSRLRQSSLSKLEAEFGKRVALQLTNGDPRKDPVRKQTSRFQHVVDQERAAKRDRQLAELEVQDEAQAKMEAIMHISVQAWKCQSCFTLTDSERARAECAKAGHVLEAVTAKKERWQCKGCSQDVSVLNRDLPAHCARCNGSSFQQVPLSRVRRAPMERDLLLPRGEELKFLNSLPGAAAQRSWQRPREAQDDYSTLDNPLGA</sequence>
<proteinExistence type="predicted"/>
<reference evidence="3" key="1">
    <citation type="submission" date="2023-10" db="EMBL/GenBank/DDBJ databases">
        <authorList>
            <person name="Chen Y."/>
            <person name="Shah S."/>
            <person name="Dougan E. K."/>
            <person name="Thang M."/>
            <person name="Chan C."/>
        </authorList>
    </citation>
    <scope>NUCLEOTIDE SEQUENCE [LARGE SCALE GENOMIC DNA]</scope>
</reference>
<feature type="region of interest" description="Disordered" evidence="1">
    <location>
        <begin position="1"/>
        <end position="54"/>
    </location>
</feature>
<dbReference type="SMART" id="SM01280">
    <property type="entry name" value="Mcm10"/>
    <property type="match status" value="1"/>
</dbReference>
<name>A0ABN9VBL2_9DINO</name>
<evidence type="ECO:0000313" key="3">
    <source>
        <dbReference type="EMBL" id="CAK0868866.1"/>
    </source>
</evidence>
<evidence type="ECO:0000259" key="2">
    <source>
        <dbReference type="SMART" id="SM01280"/>
    </source>
</evidence>
<gene>
    <name evidence="3" type="ORF">PCOR1329_LOCUS55393</name>
</gene>
<protein>
    <recommendedName>
        <fullName evidence="2">Replication factor Mcm10 C-terminal domain-containing protein</fullName>
    </recommendedName>
</protein>
<organism evidence="3 4">
    <name type="scientific">Prorocentrum cordatum</name>
    <dbReference type="NCBI Taxonomy" id="2364126"/>
    <lineage>
        <taxon>Eukaryota</taxon>
        <taxon>Sar</taxon>
        <taxon>Alveolata</taxon>
        <taxon>Dinophyceae</taxon>
        <taxon>Prorocentrales</taxon>
        <taxon>Prorocentraceae</taxon>
        <taxon>Prorocentrum</taxon>
    </lineage>
</organism>
<keyword evidence="4" id="KW-1185">Reference proteome</keyword>
<dbReference type="EMBL" id="CAUYUJ010016792">
    <property type="protein sequence ID" value="CAK0868866.1"/>
    <property type="molecule type" value="Genomic_DNA"/>
</dbReference>
<feature type="domain" description="Replication factor Mcm10 C-terminal" evidence="2">
    <location>
        <begin position="22"/>
        <end position="324"/>
    </location>
</feature>
<feature type="compositionally biased region" description="Basic and acidic residues" evidence="1">
    <location>
        <begin position="1"/>
        <end position="14"/>
    </location>
</feature>
<accession>A0ABN9VBL2</accession>
<feature type="compositionally biased region" description="Low complexity" evidence="1">
    <location>
        <begin position="15"/>
        <end position="53"/>
    </location>
</feature>
<evidence type="ECO:0000313" key="4">
    <source>
        <dbReference type="Proteomes" id="UP001189429"/>
    </source>
</evidence>
<feature type="region of interest" description="Disordered" evidence="1">
    <location>
        <begin position="328"/>
        <end position="353"/>
    </location>
</feature>
<feature type="region of interest" description="Disordered" evidence="1">
    <location>
        <begin position="131"/>
        <end position="158"/>
    </location>
</feature>
<dbReference type="InterPro" id="IPR015411">
    <property type="entry name" value="Rep_factor_Mcm10_C"/>
</dbReference>
<dbReference type="InterPro" id="IPR040184">
    <property type="entry name" value="Mcm10"/>
</dbReference>
<evidence type="ECO:0000256" key="1">
    <source>
        <dbReference type="SAM" id="MobiDB-lite"/>
    </source>
</evidence>
<dbReference type="Proteomes" id="UP001189429">
    <property type="component" value="Unassembled WGS sequence"/>
</dbReference>
<comment type="caution">
    <text evidence="3">The sequence shown here is derived from an EMBL/GenBank/DDBJ whole genome shotgun (WGS) entry which is preliminary data.</text>
</comment>
<dbReference type="PANTHER" id="PTHR13454:SF11">
    <property type="entry name" value="PROTEIN MCM10 HOMOLOG"/>
    <property type="match status" value="1"/>
</dbReference>
<feature type="compositionally biased region" description="Polar residues" evidence="1">
    <location>
        <begin position="343"/>
        <end position="353"/>
    </location>
</feature>